<evidence type="ECO:0000256" key="1">
    <source>
        <dbReference type="ARBA" id="ARBA00023268"/>
    </source>
</evidence>
<evidence type="ECO:0000313" key="3">
    <source>
        <dbReference type="EMBL" id="MBW0469329.1"/>
    </source>
</evidence>
<dbReference type="Proteomes" id="UP000765509">
    <property type="component" value="Unassembled WGS sequence"/>
</dbReference>
<evidence type="ECO:0000259" key="2">
    <source>
        <dbReference type="Pfam" id="PF17919"/>
    </source>
</evidence>
<protein>
    <recommendedName>
        <fullName evidence="2">Reverse transcriptase/retrotransposon-derived protein RNase H-like domain-containing protein</fullName>
    </recommendedName>
</protein>
<proteinExistence type="predicted"/>
<name>A0A9Q3GJG2_9BASI</name>
<dbReference type="InterPro" id="IPR050951">
    <property type="entry name" value="Retrovirus_Pol_polyprotein"/>
</dbReference>
<accession>A0A9Q3GJG2</accession>
<keyword evidence="1" id="KW-0511">Multifunctional enzyme</keyword>
<comment type="caution">
    <text evidence="3">The sequence shown here is derived from an EMBL/GenBank/DDBJ whole genome shotgun (WGS) entry which is preliminary data.</text>
</comment>
<evidence type="ECO:0000313" key="4">
    <source>
        <dbReference type="Proteomes" id="UP000765509"/>
    </source>
</evidence>
<organism evidence="3 4">
    <name type="scientific">Austropuccinia psidii MF-1</name>
    <dbReference type="NCBI Taxonomy" id="1389203"/>
    <lineage>
        <taxon>Eukaryota</taxon>
        <taxon>Fungi</taxon>
        <taxon>Dikarya</taxon>
        <taxon>Basidiomycota</taxon>
        <taxon>Pucciniomycotina</taxon>
        <taxon>Pucciniomycetes</taxon>
        <taxon>Pucciniales</taxon>
        <taxon>Sphaerophragmiaceae</taxon>
        <taxon>Austropuccinia</taxon>
    </lineage>
</organism>
<reference evidence="3" key="1">
    <citation type="submission" date="2021-03" db="EMBL/GenBank/DDBJ databases">
        <title>Draft genome sequence of rust myrtle Austropuccinia psidii MF-1, a brazilian biotype.</title>
        <authorList>
            <person name="Quecine M.C."/>
            <person name="Pachon D.M.R."/>
            <person name="Bonatelli M.L."/>
            <person name="Correr F.H."/>
            <person name="Franceschini L.M."/>
            <person name="Leite T.F."/>
            <person name="Margarido G.R.A."/>
            <person name="Almeida C.A."/>
            <person name="Ferrarezi J.A."/>
            <person name="Labate C.A."/>
        </authorList>
    </citation>
    <scope>NUCLEOTIDE SEQUENCE</scope>
    <source>
        <strain evidence="3">MF-1</strain>
    </source>
</reference>
<dbReference type="InterPro" id="IPR041577">
    <property type="entry name" value="RT_RNaseH_2"/>
</dbReference>
<dbReference type="PANTHER" id="PTHR37984:SF5">
    <property type="entry name" value="PROTEIN NYNRIN-LIKE"/>
    <property type="match status" value="1"/>
</dbReference>
<dbReference type="GO" id="GO:0003824">
    <property type="term" value="F:catalytic activity"/>
    <property type="evidence" value="ECO:0007669"/>
    <property type="project" value="UniProtKB-KW"/>
</dbReference>
<keyword evidence="4" id="KW-1185">Reference proteome</keyword>
<gene>
    <name evidence="3" type="ORF">O181_009044</name>
</gene>
<dbReference type="OrthoDB" id="3364103at2759"/>
<dbReference type="AlphaFoldDB" id="A0A9Q3GJG2"/>
<dbReference type="EMBL" id="AVOT02002152">
    <property type="protein sequence ID" value="MBW0469329.1"/>
    <property type="molecule type" value="Genomic_DNA"/>
</dbReference>
<dbReference type="PANTHER" id="PTHR37984">
    <property type="entry name" value="PROTEIN CBG26694"/>
    <property type="match status" value="1"/>
</dbReference>
<dbReference type="Pfam" id="PF17919">
    <property type="entry name" value="RT_RNaseH_2"/>
    <property type="match status" value="1"/>
</dbReference>
<dbReference type="Gene3D" id="3.10.10.10">
    <property type="entry name" value="HIV Type 1 Reverse Transcriptase, subunit A, domain 1"/>
    <property type="match status" value="1"/>
</dbReference>
<dbReference type="SUPFAM" id="SSF56672">
    <property type="entry name" value="DNA/RNA polymerases"/>
    <property type="match status" value="1"/>
</dbReference>
<sequence>MLRRPPYPASLETRKEIEKHFNELLDMDVIRKIEKNEIVEVTTPVLINFHDGKFILSGDFRALNSYTKHESYQRSHIKRFAPIADSLYKLCSKDVAFEITKERRDAYDRMKHELSNEPVPILPEFELPFKLYIYSAYSRGLGAALEQRQTGDGEPREGVIFYISRKLKDQEARYGETHN</sequence>
<feature type="domain" description="Reverse transcriptase/retrotransposon-derived protein RNase H-like" evidence="2">
    <location>
        <begin position="100"/>
        <end position="177"/>
    </location>
</feature>
<dbReference type="InterPro" id="IPR043502">
    <property type="entry name" value="DNA/RNA_pol_sf"/>
</dbReference>